<accession>A0A5B7IR52</accession>
<dbReference type="AlphaFoldDB" id="A0A5B7IR52"/>
<keyword evidence="7" id="KW-1185">Reference proteome</keyword>
<keyword evidence="3" id="KW-0804">Transcription</keyword>
<organism evidence="6 7">
    <name type="scientific">Portunus trituberculatus</name>
    <name type="common">Swimming crab</name>
    <name type="synonym">Neptunus trituberculatus</name>
    <dbReference type="NCBI Taxonomy" id="210409"/>
    <lineage>
        <taxon>Eukaryota</taxon>
        <taxon>Metazoa</taxon>
        <taxon>Ecdysozoa</taxon>
        <taxon>Arthropoda</taxon>
        <taxon>Crustacea</taxon>
        <taxon>Multicrustacea</taxon>
        <taxon>Malacostraca</taxon>
        <taxon>Eumalacostraca</taxon>
        <taxon>Eucarida</taxon>
        <taxon>Decapoda</taxon>
        <taxon>Pleocyemata</taxon>
        <taxon>Brachyura</taxon>
        <taxon>Eubrachyura</taxon>
        <taxon>Portunoidea</taxon>
        <taxon>Portunidae</taxon>
        <taxon>Portuninae</taxon>
        <taxon>Portunus</taxon>
    </lineage>
</organism>
<dbReference type="Pfam" id="PF07524">
    <property type="entry name" value="Bromo_TP"/>
    <property type="match status" value="1"/>
</dbReference>
<dbReference type="InterPro" id="IPR006565">
    <property type="entry name" value="BTP"/>
</dbReference>
<dbReference type="GO" id="GO:0046982">
    <property type="term" value="F:protein heterodimerization activity"/>
    <property type="evidence" value="ECO:0007669"/>
    <property type="project" value="InterPro"/>
</dbReference>
<proteinExistence type="predicted"/>
<evidence type="ECO:0000256" key="1">
    <source>
        <dbReference type="ARBA" id="ARBA00004123"/>
    </source>
</evidence>
<reference evidence="6 7" key="1">
    <citation type="submission" date="2019-05" db="EMBL/GenBank/DDBJ databases">
        <title>Another draft genome of Portunus trituberculatus and its Hox gene families provides insights of decapod evolution.</title>
        <authorList>
            <person name="Jeong J.-H."/>
            <person name="Song I."/>
            <person name="Kim S."/>
            <person name="Choi T."/>
            <person name="Kim D."/>
            <person name="Ryu S."/>
            <person name="Kim W."/>
        </authorList>
    </citation>
    <scope>NUCLEOTIDE SEQUENCE [LARGE SCALE GENOMIC DNA]</scope>
    <source>
        <tissue evidence="6">Muscle</tissue>
    </source>
</reference>
<protein>
    <recommendedName>
        <fullName evidence="5">Bromodomain associated domain-containing protein</fullName>
    </recommendedName>
</protein>
<keyword evidence="4" id="KW-0539">Nucleus</keyword>
<feature type="domain" description="Bromodomain associated" evidence="5">
    <location>
        <begin position="19"/>
        <end position="52"/>
    </location>
</feature>
<comment type="caution">
    <text evidence="6">The sequence shown here is derived from an EMBL/GenBank/DDBJ whole genome shotgun (WGS) entry which is preliminary data.</text>
</comment>
<gene>
    <name evidence="6" type="ORF">E2C01_077365</name>
</gene>
<evidence type="ECO:0000256" key="2">
    <source>
        <dbReference type="ARBA" id="ARBA00023015"/>
    </source>
</evidence>
<name>A0A5B7IR52_PORTR</name>
<dbReference type="GO" id="GO:0005634">
    <property type="term" value="C:nucleus"/>
    <property type="evidence" value="ECO:0007669"/>
    <property type="project" value="UniProtKB-SubCell"/>
</dbReference>
<evidence type="ECO:0000256" key="4">
    <source>
        <dbReference type="ARBA" id="ARBA00023242"/>
    </source>
</evidence>
<evidence type="ECO:0000256" key="3">
    <source>
        <dbReference type="ARBA" id="ARBA00023163"/>
    </source>
</evidence>
<dbReference type="OrthoDB" id="2193813at2759"/>
<comment type="subcellular location">
    <subcellularLocation>
        <location evidence="1">Nucleus</location>
    </subcellularLocation>
</comment>
<dbReference type="Proteomes" id="UP000324222">
    <property type="component" value="Unassembled WGS sequence"/>
</dbReference>
<dbReference type="EMBL" id="VSRR010060441">
    <property type="protein sequence ID" value="MPC82684.1"/>
    <property type="molecule type" value="Genomic_DNA"/>
</dbReference>
<keyword evidence="2" id="KW-0805">Transcription regulation</keyword>
<sequence length="83" mass="8483">MAAVPPAPGETQGTLDPRRKTLAAAVAGILQEAGFLAFEKAALGTLTEMLQSCECRAAQVTLTVMHCCCSDTGEGTARLGTTA</sequence>
<dbReference type="InterPro" id="IPR009072">
    <property type="entry name" value="Histone-fold"/>
</dbReference>
<dbReference type="Gene3D" id="1.10.20.10">
    <property type="entry name" value="Histone, subunit A"/>
    <property type="match status" value="1"/>
</dbReference>
<evidence type="ECO:0000259" key="5">
    <source>
        <dbReference type="Pfam" id="PF07524"/>
    </source>
</evidence>
<evidence type="ECO:0000313" key="7">
    <source>
        <dbReference type="Proteomes" id="UP000324222"/>
    </source>
</evidence>
<evidence type="ECO:0000313" key="6">
    <source>
        <dbReference type="EMBL" id="MPC82684.1"/>
    </source>
</evidence>